<dbReference type="InterPro" id="IPR017853">
    <property type="entry name" value="GH"/>
</dbReference>
<keyword evidence="3" id="KW-0732">Signal</keyword>
<evidence type="ECO:0000256" key="2">
    <source>
        <dbReference type="ARBA" id="ARBA00023295"/>
    </source>
</evidence>
<dbReference type="Proteomes" id="UP001327225">
    <property type="component" value="Chromosome"/>
</dbReference>
<dbReference type="RefSeq" id="WP_322936930.1">
    <property type="nucleotide sequence ID" value="NZ_CP141059.1"/>
</dbReference>
<feature type="signal peptide" evidence="3">
    <location>
        <begin position="1"/>
        <end position="22"/>
    </location>
</feature>
<keyword evidence="6" id="KW-1185">Reference proteome</keyword>
<protein>
    <submittedName>
        <fullName evidence="5">Beta-galactosidase</fullName>
        <ecNumber evidence="5">3.2.1.23</ecNumber>
    </submittedName>
</protein>
<feature type="domain" description="Glycoside hydrolase family 42 N-terminal" evidence="4">
    <location>
        <begin position="74"/>
        <end position="169"/>
    </location>
</feature>
<dbReference type="InterPro" id="IPR013529">
    <property type="entry name" value="Glyco_hydro_42_N"/>
</dbReference>
<organism evidence="5 6">
    <name type="scientific">Nocardioides bizhenqiangii</name>
    <dbReference type="NCBI Taxonomy" id="3095076"/>
    <lineage>
        <taxon>Bacteria</taxon>
        <taxon>Bacillati</taxon>
        <taxon>Actinomycetota</taxon>
        <taxon>Actinomycetes</taxon>
        <taxon>Propionibacteriales</taxon>
        <taxon>Nocardioidaceae</taxon>
        <taxon>Nocardioides</taxon>
    </lineage>
</organism>
<evidence type="ECO:0000256" key="3">
    <source>
        <dbReference type="SAM" id="SignalP"/>
    </source>
</evidence>
<dbReference type="Gene3D" id="3.20.20.80">
    <property type="entry name" value="Glycosidases"/>
    <property type="match status" value="1"/>
</dbReference>
<feature type="chain" id="PRO_5045977405" evidence="3">
    <location>
        <begin position="23"/>
        <end position="358"/>
    </location>
</feature>
<evidence type="ECO:0000259" key="4">
    <source>
        <dbReference type="Pfam" id="PF02449"/>
    </source>
</evidence>
<proteinExistence type="predicted"/>
<gene>
    <name evidence="5" type="ORF">SHK19_16870</name>
</gene>
<dbReference type="EMBL" id="CP141059">
    <property type="protein sequence ID" value="WQQ25627.1"/>
    <property type="molecule type" value="Genomic_DNA"/>
</dbReference>
<dbReference type="SUPFAM" id="SSF51445">
    <property type="entry name" value="(Trans)glycosidases"/>
    <property type="match status" value="1"/>
</dbReference>
<reference evidence="6" key="1">
    <citation type="submission" date="2023-12" db="EMBL/GenBank/DDBJ databases">
        <title>Novel species in genus Nocardioides.</title>
        <authorList>
            <person name="Zhou H."/>
        </authorList>
    </citation>
    <scope>NUCLEOTIDE SEQUENCE [LARGE SCALE GENOMIC DNA]</scope>
    <source>
        <strain evidence="6">HM61</strain>
    </source>
</reference>
<accession>A0ABZ0ZMZ0</accession>
<dbReference type="GO" id="GO:0004565">
    <property type="term" value="F:beta-galactosidase activity"/>
    <property type="evidence" value="ECO:0007669"/>
    <property type="project" value="UniProtKB-EC"/>
</dbReference>
<dbReference type="PROSITE" id="PS51257">
    <property type="entry name" value="PROKAR_LIPOPROTEIN"/>
    <property type="match status" value="1"/>
</dbReference>
<keyword evidence="1 5" id="KW-0378">Hydrolase</keyword>
<name>A0ABZ0ZMZ0_9ACTN</name>
<evidence type="ECO:0000313" key="5">
    <source>
        <dbReference type="EMBL" id="WQQ25627.1"/>
    </source>
</evidence>
<sequence>MRNLSTRLVSGLCALACGAALGAGCSPDDDPREGGAAPSGDAAAGLKPALSGLVVTEPPALVTVPYAEFGTITTTWAEVEPDQGSFDFSAIDEVLTEHPDIRFRLRVRTGRDAPYWLKQATGGCITVHPSTENGATGCTAKFWNESFLDHYSVLMEEVARRYEEDPQVVDVANSACSTAYAEPFILGVDERSLMLLEEAGLTAENHEECIFGSTDAMMSSFTRTRVSLAGHGAWEFTDGRSWEAERDLLNELRATYPGRLVLEDHGLGPDDEVCPVPGESAETAESWHCYLAGLPTAETPHGWQLTLNDGSMSVAVWAGVDMGACYLEYAAFQQLSEDERQEVHEALVDNCPVSSDDG</sequence>
<dbReference type="EC" id="3.2.1.23" evidence="5"/>
<evidence type="ECO:0000313" key="6">
    <source>
        <dbReference type="Proteomes" id="UP001327225"/>
    </source>
</evidence>
<keyword evidence="2 5" id="KW-0326">Glycosidase</keyword>
<dbReference type="Pfam" id="PF02449">
    <property type="entry name" value="Glyco_hydro_42"/>
    <property type="match status" value="1"/>
</dbReference>
<evidence type="ECO:0000256" key="1">
    <source>
        <dbReference type="ARBA" id="ARBA00022801"/>
    </source>
</evidence>